<organism evidence="1 2">
    <name type="scientific">Glutamicibacter mishrai</name>
    <dbReference type="NCBI Taxonomy" id="1775880"/>
    <lineage>
        <taxon>Bacteria</taxon>
        <taxon>Bacillati</taxon>
        <taxon>Actinomycetota</taxon>
        <taxon>Actinomycetes</taxon>
        <taxon>Micrococcales</taxon>
        <taxon>Micrococcaceae</taxon>
        <taxon>Glutamicibacter</taxon>
    </lineage>
</organism>
<dbReference type="EMBL" id="CP032549">
    <property type="protein sequence ID" value="QIV88022.1"/>
    <property type="molecule type" value="Genomic_DNA"/>
</dbReference>
<evidence type="ECO:0000313" key="1">
    <source>
        <dbReference type="EMBL" id="QIV88022.1"/>
    </source>
</evidence>
<protein>
    <submittedName>
        <fullName evidence="1">Sugar phosphate isomerase/epimerase</fullName>
    </submittedName>
</protein>
<keyword evidence="2" id="KW-1185">Reference proteome</keyword>
<gene>
    <name evidence="1" type="ORF">D3791_13450</name>
</gene>
<sequence>MLKLAILRQLVSAGALTFAYVTMIGSAPAFPATSSSYFSTDHRCLGRGISPHQISFQLHSYSAWKQEIGTEGVLAEIAAIGYRNIEPYEGSYEGRSAVEFSDLVSRHDMKVPSSHGSIREDAFSELIQKSKTLRQEYVGSGGAAHPGIDSLNETLQTARTLNRLGQRSVESGTGKIFVHNHRKEFTTIYPHPASGISTTAWELLEEFTDPRFVTFELDVLWAADAGVDVAQLIKDHGIRIELLHVKDGLLNGTKPAIPMDVGYGDIEWGPILDAARKHVRYYVVERDSAQPNPRFASNSFGFLTCHSP</sequence>
<dbReference type="GO" id="GO:0016853">
    <property type="term" value="F:isomerase activity"/>
    <property type="evidence" value="ECO:0007669"/>
    <property type="project" value="UniProtKB-KW"/>
</dbReference>
<dbReference type="InterPro" id="IPR050312">
    <property type="entry name" value="IolE/XylAMocC-like"/>
</dbReference>
<keyword evidence="1" id="KW-0413">Isomerase</keyword>
<dbReference type="SUPFAM" id="SSF51658">
    <property type="entry name" value="Xylose isomerase-like"/>
    <property type="match status" value="1"/>
</dbReference>
<dbReference type="PANTHER" id="PTHR12110">
    <property type="entry name" value="HYDROXYPYRUVATE ISOMERASE"/>
    <property type="match status" value="1"/>
</dbReference>
<dbReference type="InterPro" id="IPR036237">
    <property type="entry name" value="Xyl_isomerase-like_sf"/>
</dbReference>
<proteinExistence type="predicted"/>
<evidence type="ECO:0000313" key="2">
    <source>
        <dbReference type="Proteomes" id="UP000502331"/>
    </source>
</evidence>
<dbReference type="Proteomes" id="UP000502331">
    <property type="component" value="Chromosome"/>
</dbReference>
<dbReference type="Gene3D" id="3.20.20.150">
    <property type="entry name" value="Divalent-metal-dependent TIM barrel enzymes"/>
    <property type="match status" value="1"/>
</dbReference>
<reference evidence="1 2" key="1">
    <citation type="submission" date="2018-09" db="EMBL/GenBank/DDBJ databases">
        <title>Glutamicibacter mishrai S5-52T (LMG 29155T = KCTC 39846T).</title>
        <authorList>
            <person name="Das S.K."/>
        </authorList>
    </citation>
    <scope>NUCLEOTIDE SEQUENCE [LARGE SCALE GENOMIC DNA]</scope>
    <source>
        <strain evidence="1 2">S5-52</strain>
    </source>
</reference>
<accession>A0A6H0SJZ8</accession>
<dbReference type="PANTHER" id="PTHR12110:SF41">
    <property type="entry name" value="INOSOSE DEHYDRATASE"/>
    <property type="match status" value="1"/>
</dbReference>
<name>A0A6H0SJZ8_9MICC</name>
<dbReference type="RefSeq" id="WP_172512510.1">
    <property type="nucleotide sequence ID" value="NZ_CP032549.1"/>
</dbReference>
<dbReference type="AlphaFoldDB" id="A0A6H0SJZ8"/>